<sequence length="459" mass="52055">MFSRSPYYSYHPSYDDYNYQNAYARDQAQIQAEQRRAQLALERQRQREAERRRAAALAAARRQERASQYLPEASMMYPGRNRSYVPERASRYLPDEFDHYGSAVEDDLDDDAYDYGFGRAGSYLDGWPTAPMPRERHSSKPISSHPQLQPRKPDQQRPRSRSRPTTVWPQPHPRSPSSSREQLQPHISEPKQRKSSPQPSSAAPKSPTTPVKIQISSPHSREKMEKAATKIQSAYRIHRAFSTIEALHRRFNELKSSFTFPSVLDFQTLIPEHHVTLHLQDITPSGALDALKSAGIETASVECISVPQLAYTHANRSLHRYVESLNRLLTSLDGVESYGEKRVREKRKEVVRAVEAEAGRVEGVWKQSWDDWVSTLKLAQASDDMKGLEDSEVKSIVMLDPPSTPRSRHEEELDEGFASASEDAPKTSEEQSGPDTSEATETSGSGRQQDDISADYVML</sequence>
<evidence type="ECO:0000313" key="4">
    <source>
        <dbReference type="Proteomes" id="UP001049176"/>
    </source>
</evidence>
<dbReference type="InterPro" id="IPR036533">
    <property type="entry name" value="BAG_dom_sf"/>
</dbReference>
<feature type="domain" description="BAG" evidence="2">
    <location>
        <begin position="320"/>
        <end position="356"/>
    </location>
</feature>
<feature type="compositionally biased region" description="Basic and acidic residues" evidence="1">
    <location>
        <begin position="383"/>
        <end position="393"/>
    </location>
</feature>
<dbReference type="KEGG" id="more:E1B28_013639"/>
<feature type="region of interest" description="Disordered" evidence="1">
    <location>
        <begin position="383"/>
        <end position="459"/>
    </location>
</feature>
<dbReference type="Proteomes" id="UP001049176">
    <property type="component" value="Chromosome 9"/>
</dbReference>
<dbReference type="Gene3D" id="1.20.58.120">
    <property type="entry name" value="BAG domain"/>
    <property type="match status" value="1"/>
</dbReference>
<keyword evidence="4" id="KW-1185">Reference proteome</keyword>
<dbReference type="SUPFAM" id="SSF63491">
    <property type="entry name" value="BAG domain"/>
    <property type="match status" value="1"/>
</dbReference>
<evidence type="ECO:0000313" key="3">
    <source>
        <dbReference type="EMBL" id="KAG7087692.1"/>
    </source>
</evidence>
<evidence type="ECO:0000259" key="2">
    <source>
        <dbReference type="Pfam" id="PF02179"/>
    </source>
</evidence>
<dbReference type="RefSeq" id="XP_043004163.1">
    <property type="nucleotide sequence ID" value="XM_043158808.1"/>
</dbReference>
<feature type="compositionally biased region" description="Polar residues" evidence="1">
    <location>
        <begin position="430"/>
        <end position="447"/>
    </location>
</feature>
<dbReference type="EMBL" id="CM032189">
    <property type="protein sequence ID" value="KAG7087692.1"/>
    <property type="molecule type" value="Genomic_DNA"/>
</dbReference>
<reference evidence="3" key="1">
    <citation type="journal article" date="2021" name="Genome Biol. Evol.">
        <title>The assembled and annotated genome of the fairy-ring fungus Marasmius oreades.</title>
        <authorList>
            <person name="Hiltunen M."/>
            <person name="Ament-Velasquez S.L."/>
            <person name="Johannesson H."/>
        </authorList>
    </citation>
    <scope>NUCLEOTIDE SEQUENCE</scope>
    <source>
        <strain evidence="3">03SP1</strain>
    </source>
</reference>
<dbReference type="OrthoDB" id="333905at2759"/>
<dbReference type="InterPro" id="IPR003103">
    <property type="entry name" value="BAG_domain"/>
</dbReference>
<dbReference type="CDD" id="cd23767">
    <property type="entry name" value="IQCD"/>
    <property type="match status" value="1"/>
</dbReference>
<accession>A0A9P7UMF5</accession>
<dbReference type="AlphaFoldDB" id="A0A9P7UMF5"/>
<proteinExistence type="predicted"/>
<comment type="caution">
    <text evidence="3">The sequence shown here is derived from an EMBL/GenBank/DDBJ whole genome shotgun (WGS) entry which is preliminary data.</text>
</comment>
<evidence type="ECO:0000256" key="1">
    <source>
        <dbReference type="SAM" id="MobiDB-lite"/>
    </source>
</evidence>
<dbReference type="GeneID" id="66082714"/>
<gene>
    <name evidence="3" type="ORF">E1B28_013639</name>
</gene>
<protein>
    <recommendedName>
        <fullName evidence="2">BAG domain-containing protein</fullName>
    </recommendedName>
</protein>
<feature type="region of interest" description="Disordered" evidence="1">
    <location>
        <begin position="128"/>
        <end position="223"/>
    </location>
</feature>
<feature type="compositionally biased region" description="Low complexity" evidence="1">
    <location>
        <begin position="195"/>
        <end position="210"/>
    </location>
</feature>
<organism evidence="3 4">
    <name type="scientific">Marasmius oreades</name>
    <name type="common">fairy-ring Marasmius</name>
    <dbReference type="NCBI Taxonomy" id="181124"/>
    <lineage>
        <taxon>Eukaryota</taxon>
        <taxon>Fungi</taxon>
        <taxon>Dikarya</taxon>
        <taxon>Basidiomycota</taxon>
        <taxon>Agaricomycotina</taxon>
        <taxon>Agaricomycetes</taxon>
        <taxon>Agaricomycetidae</taxon>
        <taxon>Agaricales</taxon>
        <taxon>Marasmiineae</taxon>
        <taxon>Marasmiaceae</taxon>
        <taxon>Marasmius</taxon>
    </lineage>
</organism>
<name>A0A9P7UMF5_9AGAR</name>
<dbReference type="PROSITE" id="PS50096">
    <property type="entry name" value="IQ"/>
    <property type="match status" value="1"/>
</dbReference>
<dbReference type="Pfam" id="PF02179">
    <property type="entry name" value="BAG"/>
    <property type="match status" value="1"/>
</dbReference>
<dbReference type="GO" id="GO:0051087">
    <property type="term" value="F:protein-folding chaperone binding"/>
    <property type="evidence" value="ECO:0007669"/>
    <property type="project" value="InterPro"/>
</dbReference>